<evidence type="ECO:0000256" key="2">
    <source>
        <dbReference type="ARBA" id="ARBA00003444"/>
    </source>
</evidence>
<dbReference type="InterPro" id="IPR005860">
    <property type="entry name" value="CobD"/>
</dbReference>
<keyword evidence="12" id="KW-1185">Reference proteome</keyword>
<evidence type="ECO:0000313" key="12">
    <source>
        <dbReference type="Proteomes" id="UP000265903"/>
    </source>
</evidence>
<comment type="pathway">
    <text evidence="3">Cofactor biosynthesis; adenosylcobalamin biosynthesis.</text>
</comment>
<evidence type="ECO:0000256" key="8">
    <source>
        <dbReference type="ARBA" id="ARBA00029996"/>
    </source>
</evidence>
<evidence type="ECO:0000256" key="3">
    <source>
        <dbReference type="ARBA" id="ARBA00004953"/>
    </source>
</evidence>
<dbReference type="UniPathway" id="UPA00148"/>
<comment type="cofactor">
    <cofactor evidence="1">
        <name>pyridoxal 5'-phosphate</name>
        <dbReference type="ChEBI" id="CHEBI:597326"/>
    </cofactor>
</comment>
<dbReference type="GO" id="GO:0009236">
    <property type="term" value="P:cobalamin biosynthetic process"/>
    <property type="evidence" value="ECO:0007669"/>
    <property type="project" value="UniProtKB-UniPathway"/>
</dbReference>
<dbReference type="InterPro" id="IPR004839">
    <property type="entry name" value="Aminotransferase_I/II_large"/>
</dbReference>
<dbReference type="SUPFAM" id="SSF53383">
    <property type="entry name" value="PLP-dependent transferases"/>
    <property type="match status" value="1"/>
</dbReference>
<keyword evidence="5" id="KW-0169">Cobalamin biosynthesis</keyword>
<gene>
    <name evidence="11" type="primary">cobD</name>
    <name evidence="11" type="ORF">DOQ08_02203</name>
</gene>
<evidence type="ECO:0000256" key="7">
    <source>
        <dbReference type="ARBA" id="ARBA00023239"/>
    </source>
</evidence>
<keyword evidence="7 11" id="KW-0456">Lyase</keyword>
<dbReference type="Proteomes" id="UP000265903">
    <property type="component" value="Unassembled WGS sequence"/>
</dbReference>
<evidence type="ECO:0000256" key="6">
    <source>
        <dbReference type="ARBA" id="ARBA00022898"/>
    </source>
</evidence>
<dbReference type="InterPro" id="IPR015422">
    <property type="entry name" value="PyrdxlP-dep_Trfase_small"/>
</dbReference>
<dbReference type="NCBIfam" id="TIGR01140">
    <property type="entry name" value="L_thr_O3P_dcar"/>
    <property type="match status" value="1"/>
</dbReference>
<evidence type="ECO:0000256" key="4">
    <source>
        <dbReference type="ARBA" id="ARBA00012285"/>
    </source>
</evidence>
<sequence length="347" mass="37815">MIPFCSSESPEHGGRLEAAVRKWGIPREQWLDLSTGINPVPYPVPVIPMEVWQRLPEPDDGLEDIIRNWAGAPADAACLPVAGSQQAIMALPAVRTRLHGLGQVAVPMPGYREHGHAWHRAGFDVVGISAEQALADDLDWLDSVDVVVWINPNNPTGQVLLPERLLAWRERLQRNGGWLVVDEAFMDTTPEFSVCSDAGLPGLTILRSLGKFYGLAGVRAGSLLCDPSIAEPLQRVLGPWALGGPARYIKARALVDTEWQDKNRVRLQREAKKLSDILGAAGLALLGGTALFQTVRTDDSLLLADRLAAQGVLVRAFDAPRMLRFGLAADEGQWRRLEAALEVATSD</sequence>
<dbReference type="CDD" id="cd00609">
    <property type="entry name" value="AAT_like"/>
    <property type="match status" value="1"/>
</dbReference>
<comment type="catalytic activity">
    <reaction evidence="9">
        <text>O-phospho-L-threonine + H(+) = (R)-1-aminopropan-2-yl phosphate + CO2</text>
        <dbReference type="Rhea" id="RHEA:11492"/>
        <dbReference type="ChEBI" id="CHEBI:15378"/>
        <dbReference type="ChEBI" id="CHEBI:16526"/>
        <dbReference type="ChEBI" id="CHEBI:58563"/>
        <dbReference type="ChEBI" id="CHEBI:58675"/>
        <dbReference type="EC" id="4.1.1.81"/>
    </reaction>
</comment>
<dbReference type="Pfam" id="PF00155">
    <property type="entry name" value="Aminotran_1_2"/>
    <property type="match status" value="1"/>
</dbReference>
<dbReference type="Gene3D" id="3.40.640.10">
    <property type="entry name" value="Type I PLP-dependent aspartate aminotransferase-like (Major domain)"/>
    <property type="match status" value="1"/>
</dbReference>
<dbReference type="GO" id="GO:0030170">
    <property type="term" value="F:pyridoxal phosphate binding"/>
    <property type="evidence" value="ECO:0007669"/>
    <property type="project" value="InterPro"/>
</dbReference>
<keyword evidence="6" id="KW-0663">Pyridoxal phosphate</keyword>
<dbReference type="InterPro" id="IPR015421">
    <property type="entry name" value="PyrdxlP-dep_Trfase_major"/>
</dbReference>
<evidence type="ECO:0000256" key="9">
    <source>
        <dbReference type="ARBA" id="ARBA00048531"/>
    </source>
</evidence>
<feature type="domain" description="Aminotransferase class I/classII large" evidence="10">
    <location>
        <begin position="77"/>
        <end position="333"/>
    </location>
</feature>
<reference evidence="11 12" key="1">
    <citation type="submission" date="2018-08" db="EMBL/GenBank/DDBJ databases">
        <title>Whole Genome Sequence of the Moderate Halophilic Marine Bacterium Marinobacter litoralis Sw-45.</title>
        <authorList>
            <person name="Musa H."/>
        </authorList>
    </citation>
    <scope>NUCLEOTIDE SEQUENCE [LARGE SCALE GENOMIC DNA]</scope>
    <source>
        <strain evidence="11 12">Sw-45</strain>
    </source>
</reference>
<evidence type="ECO:0000313" key="11">
    <source>
        <dbReference type="EMBL" id="RMJ02739.1"/>
    </source>
</evidence>
<comment type="function">
    <text evidence="2">Decarboxylates L-threonine-O-3-phosphate to yield (R)-1-amino-2-propanol O-2-phosphate, the precursor for the linkage between the nucleotide loop and the corrin ring in cobalamin.</text>
</comment>
<evidence type="ECO:0000259" key="10">
    <source>
        <dbReference type="Pfam" id="PF00155"/>
    </source>
</evidence>
<accession>A0A3M2RC53</accession>
<proteinExistence type="predicted"/>
<dbReference type="PANTHER" id="PTHR42885:SF1">
    <property type="entry name" value="THREONINE-PHOSPHATE DECARBOXYLASE"/>
    <property type="match status" value="1"/>
</dbReference>
<dbReference type="InterPro" id="IPR015424">
    <property type="entry name" value="PyrdxlP-dep_Trfase"/>
</dbReference>
<dbReference type="Gene3D" id="3.90.1150.10">
    <property type="entry name" value="Aspartate Aminotransferase, domain 1"/>
    <property type="match status" value="1"/>
</dbReference>
<dbReference type="EMBL" id="QMDL01000003">
    <property type="protein sequence ID" value="RMJ02739.1"/>
    <property type="molecule type" value="Genomic_DNA"/>
</dbReference>
<dbReference type="PANTHER" id="PTHR42885">
    <property type="entry name" value="HISTIDINOL-PHOSPHATE AMINOTRANSFERASE-RELATED"/>
    <property type="match status" value="1"/>
</dbReference>
<dbReference type="EC" id="4.1.1.81" evidence="4"/>
<comment type="caution">
    <text evidence="11">The sequence shown here is derived from an EMBL/GenBank/DDBJ whole genome shotgun (WGS) entry which is preliminary data.</text>
</comment>
<name>A0A3M2RC53_9GAMM</name>
<evidence type="ECO:0000256" key="1">
    <source>
        <dbReference type="ARBA" id="ARBA00001933"/>
    </source>
</evidence>
<dbReference type="GO" id="GO:0048472">
    <property type="term" value="F:threonine-phosphate decarboxylase activity"/>
    <property type="evidence" value="ECO:0007669"/>
    <property type="project" value="UniProtKB-EC"/>
</dbReference>
<organism evidence="11 12">
    <name type="scientific">Marinobacter litoralis</name>
    <dbReference type="NCBI Taxonomy" id="187981"/>
    <lineage>
        <taxon>Bacteria</taxon>
        <taxon>Pseudomonadati</taxon>
        <taxon>Pseudomonadota</taxon>
        <taxon>Gammaproteobacteria</taxon>
        <taxon>Pseudomonadales</taxon>
        <taxon>Marinobacteraceae</taxon>
        <taxon>Marinobacter</taxon>
    </lineage>
</organism>
<dbReference type="RefSeq" id="WP_227537604.1">
    <property type="nucleotide sequence ID" value="NZ_QMDL01000003.1"/>
</dbReference>
<protein>
    <recommendedName>
        <fullName evidence="4">threonine-phosphate decarboxylase</fullName>
        <ecNumber evidence="4">4.1.1.81</ecNumber>
    </recommendedName>
    <alternativeName>
        <fullName evidence="8">L-threonine-O-3-phosphate decarboxylase</fullName>
    </alternativeName>
</protein>
<evidence type="ECO:0000256" key="5">
    <source>
        <dbReference type="ARBA" id="ARBA00022573"/>
    </source>
</evidence>
<dbReference type="AlphaFoldDB" id="A0A3M2RC53"/>